<evidence type="ECO:0000256" key="3">
    <source>
        <dbReference type="ARBA" id="ARBA00022989"/>
    </source>
</evidence>
<evidence type="ECO:0000256" key="7">
    <source>
        <dbReference type="SAM" id="Phobius"/>
    </source>
</evidence>
<comment type="subcellular location">
    <subcellularLocation>
        <location evidence="1">Endomembrane system</location>
        <topology evidence="1">Multi-pass membrane protein</topology>
    </subcellularLocation>
</comment>
<organism evidence="9 10">
    <name type="scientific">Rhizobium rhizoryzae</name>
    <dbReference type="NCBI Taxonomy" id="451876"/>
    <lineage>
        <taxon>Bacteria</taxon>
        <taxon>Pseudomonadati</taxon>
        <taxon>Pseudomonadota</taxon>
        <taxon>Alphaproteobacteria</taxon>
        <taxon>Hyphomicrobiales</taxon>
        <taxon>Rhizobiaceae</taxon>
        <taxon>Rhizobium/Agrobacterium group</taxon>
        <taxon>Rhizobium</taxon>
    </lineage>
</organism>
<evidence type="ECO:0000313" key="10">
    <source>
        <dbReference type="Proteomes" id="UP000519897"/>
    </source>
</evidence>
<keyword evidence="10" id="KW-1185">Reference proteome</keyword>
<dbReference type="GO" id="GO:0005506">
    <property type="term" value="F:iron ion binding"/>
    <property type="evidence" value="ECO:0007669"/>
    <property type="project" value="InterPro"/>
</dbReference>
<dbReference type="GO" id="GO:0008610">
    <property type="term" value="P:lipid biosynthetic process"/>
    <property type="evidence" value="ECO:0007669"/>
    <property type="project" value="InterPro"/>
</dbReference>
<evidence type="ECO:0000259" key="8">
    <source>
        <dbReference type="Pfam" id="PF04116"/>
    </source>
</evidence>
<feature type="domain" description="Fatty acid hydroxylase" evidence="8">
    <location>
        <begin position="125"/>
        <end position="271"/>
    </location>
</feature>
<evidence type="ECO:0000256" key="5">
    <source>
        <dbReference type="ARBA" id="ARBA00023098"/>
    </source>
</evidence>
<evidence type="ECO:0000256" key="1">
    <source>
        <dbReference type="ARBA" id="ARBA00004127"/>
    </source>
</evidence>
<proteinExistence type="predicted"/>
<dbReference type="PANTHER" id="PTHR21624:SF1">
    <property type="entry name" value="ALKYLGLYCEROL MONOOXYGENASE"/>
    <property type="match status" value="1"/>
</dbReference>
<feature type="transmembrane region" description="Helical" evidence="7">
    <location>
        <begin position="75"/>
        <end position="95"/>
    </location>
</feature>
<evidence type="ECO:0000256" key="2">
    <source>
        <dbReference type="ARBA" id="ARBA00022692"/>
    </source>
</evidence>
<dbReference type="InterPro" id="IPR006694">
    <property type="entry name" value="Fatty_acid_hydroxylase"/>
</dbReference>
<dbReference type="GO" id="GO:0006643">
    <property type="term" value="P:membrane lipid metabolic process"/>
    <property type="evidence" value="ECO:0007669"/>
    <property type="project" value="TreeGrafter"/>
</dbReference>
<feature type="transmembrane region" description="Helical" evidence="7">
    <location>
        <begin position="18"/>
        <end position="37"/>
    </location>
</feature>
<dbReference type="GO" id="GO:0050479">
    <property type="term" value="F:glyceryl-ether monooxygenase activity"/>
    <property type="evidence" value="ECO:0007669"/>
    <property type="project" value="TreeGrafter"/>
</dbReference>
<dbReference type="GO" id="GO:0012505">
    <property type="term" value="C:endomembrane system"/>
    <property type="evidence" value="ECO:0007669"/>
    <property type="project" value="UniProtKB-SubCell"/>
</dbReference>
<keyword evidence="4" id="KW-0560">Oxidoreductase</keyword>
<dbReference type="EMBL" id="JACIEC010000011">
    <property type="protein sequence ID" value="MBB4145760.1"/>
    <property type="molecule type" value="Genomic_DNA"/>
</dbReference>
<dbReference type="Proteomes" id="UP000519897">
    <property type="component" value="Unassembled WGS sequence"/>
</dbReference>
<protein>
    <submittedName>
        <fullName evidence="9">Sterol desaturase/sphingolipid hydroxylase (Fatty acid hydroxylase superfamily)</fullName>
    </submittedName>
</protein>
<keyword evidence="3 7" id="KW-1133">Transmembrane helix</keyword>
<dbReference type="PANTHER" id="PTHR21624">
    <property type="entry name" value="STEROL DESATURASE-RELATED PROTEIN"/>
    <property type="match status" value="1"/>
</dbReference>
<keyword evidence="6 7" id="KW-0472">Membrane</keyword>
<reference evidence="9 10" key="1">
    <citation type="submission" date="2020-08" db="EMBL/GenBank/DDBJ databases">
        <title>Genomic Encyclopedia of Type Strains, Phase IV (KMG-IV): sequencing the most valuable type-strain genomes for metagenomic binning, comparative biology and taxonomic classification.</title>
        <authorList>
            <person name="Goeker M."/>
        </authorList>
    </citation>
    <scope>NUCLEOTIDE SEQUENCE [LARGE SCALE GENOMIC DNA]</scope>
    <source>
        <strain evidence="9 10">DSM 29514</strain>
    </source>
</reference>
<gene>
    <name evidence="9" type="ORF">GGQ72_004326</name>
</gene>
<dbReference type="GO" id="GO:0016020">
    <property type="term" value="C:membrane"/>
    <property type="evidence" value="ECO:0007669"/>
    <property type="project" value="GOC"/>
</dbReference>
<evidence type="ECO:0000256" key="6">
    <source>
        <dbReference type="ARBA" id="ARBA00023136"/>
    </source>
</evidence>
<sequence>MLSDFVTMVAARIARVDLMTPGIILVTALICALIAYWKVVEHKSLRGFFDFAFPHEIMTHPSARADVLFWITKKLAMPFLAIPAGITFVTLMGYATNQVVGGLFGIEAPLVDGPAGPVTILLFTVTMLLAYDISYYSYHYVQHKVPFMWELHKVHHSAEVMVGITKDRVHPLDDLINRAWDGVIAGFFFGLWTLVALNPVEVTIFGINVYLIRNILMMDFVRHTHFKISFGPLNNIILCPHWHQLHHSVDPRHYDKNFGLLFSFWDRLFGTLFVPKPDEDFKFGLMDRDVRDYQSLQGLWILPLKKMTRQLMKLSRRTIGRFSKKADEAPAEPQQGG</sequence>
<dbReference type="InterPro" id="IPR051689">
    <property type="entry name" value="Sterol_desaturase/TMEM195"/>
</dbReference>
<name>A0A7W6LJY9_9HYPH</name>
<keyword evidence="5" id="KW-0443">Lipid metabolism</keyword>
<dbReference type="AlphaFoldDB" id="A0A7W6LJY9"/>
<comment type="caution">
    <text evidence="9">The sequence shown here is derived from an EMBL/GenBank/DDBJ whole genome shotgun (WGS) entry which is preliminary data.</text>
</comment>
<evidence type="ECO:0000313" key="9">
    <source>
        <dbReference type="EMBL" id="MBB4145760.1"/>
    </source>
</evidence>
<dbReference type="Pfam" id="PF04116">
    <property type="entry name" value="FA_hydroxylase"/>
    <property type="match status" value="1"/>
</dbReference>
<keyword evidence="2 7" id="KW-0812">Transmembrane</keyword>
<evidence type="ECO:0000256" key="4">
    <source>
        <dbReference type="ARBA" id="ARBA00023002"/>
    </source>
</evidence>
<feature type="transmembrane region" description="Helical" evidence="7">
    <location>
        <begin position="115"/>
        <end position="138"/>
    </location>
</feature>
<dbReference type="RefSeq" id="WP_165130514.1">
    <property type="nucleotide sequence ID" value="NZ_CP049248.1"/>
</dbReference>
<accession>A0A7W6LJY9</accession>